<dbReference type="GO" id="GO:1903475">
    <property type="term" value="P:mitotic actomyosin contractile ring assembly"/>
    <property type="evidence" value="ECO:0007669"/>
    <property type="project" value="TreeGrafter"/>
</dbReference>
<feature type="compositionally biased region" description="Polar residues" evidence="3">
    <location>
        <begin position="50"/>
        <end position="71"/>
    </location>
</feature>
<dbReference type="PANTHER" id="PTHR47102:SF2">
    <property type="entry name" value="PROTEIN BNI1"/>
    <property type="match status" value="1"/>
</dbReference>
<evidence type="ECO:0000256" key="3">
    <source>
        <dbReference type="SAM" id="MobiDB-lite"/>
    </source>
</evidence>
<dbReference type="GO" id="GO:0032153">
    <property type="term" value="C:cell division site"/>
    <property type="evidence" value="ECO:0007669"/>
    <property type="project" value="TreeGrafter"/>
</dbReference>
<proteinExistence type="inferred from homology"/>
<feature type="region of interest" description="Disordered" evidence="3">
    <location>
        <begin position="1"/>
        <end position="105"/>
    </location>
</feature>
<dbReference type="GO" id="GO:0043332">
    <property type="term" value="C:mating projection tip"/>
    <property type="evidence" value="ECO:0007669"/>
    <property type="project" value="TreeGrafter"/>
</dbReference>
<evidence type="ECO:0000313" key="7">
    <source>
        <dbReference type="Proteomes" id="UP000789342"/>
    </source>
</evidence>
<dbReference type="Gene3D" id="1.10.238.150">
    <property type="entry name" value="Formin, FH3 diaphanous domain"/>
    <property type="match status" value="1"/>
</dbReference>
<feature type="compositionally biased region" description="Acidic residues" evidence="3">
    <location>
        <begin position="764"/>
        <end position="773"/>
    </location>
</feature>
<protein>
    <submittedName>
        <fullName evidence="6">494_t:CDS:1</fullName>
    </submittedName>
</protein>
<dbReference type="Gene3D" id="1.20.58.630">
    <property type="match status" value="1"/>
</dbReference>
<dbReference type="InterPro" id="IPR011989">
    <property type="entry name" value="ARM-like"/>
</dbReference>
<dbReference type="OrthoDB" id="1104827at2759"/>
<feature type="compositionally biased region" description="Low complexity" evidence="3">
    <location>
        <begin position="79"/>
        <end position="93"/>
    </location>
</feature>
<sequence>MAGIWKKKKSKQSSPEITESNSYNKITSHYPGQQQPQQTTHHSNHLPHYHTQTPGEQPYYQETPSSNQHSRSTSRDHNSASSSYYFPDSSNTSTSRGIESGASRISGAFSPSELQAWVGNYYRETFGGKNELPQLTDEQIEEMFLELMNKRDLKNLSESQRKAMLAIPTEKKLLLIKNDLLQEKKTKPNSTDILISSHDKNAPEWYLKRIMDGTITVQHMNSLSVSLRTLPITWVRSFIDAKGLEVLANHLNSITRKAIKREVDLQMEYEIVKCLKSLLNNRWGAQEALSHPTCIYSITFSLVSPQLNTRKLVAEVLSFFCYCEIPTGHNLVLGGFDQLMQFRSEHGRFDAWMRILESTIDGRGRHGSLVNAAEEYKKSGMGIDGSLMEYALANMILVNSIIGVCDDVEIRVHLRNQLHACGLTRIIDKMKAFNYELITRQISKFERESELDYEDVLDFYNQQIMQDMTYPLILGTRAYDFFLSAMQHMLLIRSNDVEVRTRYFQLIDSLITQVVMDKHGIDQEWNNSVGLTVSQVLSKMADQDKIQAALEEAKEAKALAEKALHEKHELQKELASRSDETVGELRNKIDSLEELLRISRHTIQTLQQKLIDLEASYYEKLTEHNVELRDFERILKEQQNAPDSGSMNRQEIMMKLERMQEIAKTEAKLVGGKVWTPTFGDFKMPDASDYIYNQNGHNAATTGTTESQSTSAVGHPQGQDSQSMPNYPLGFTIPDQPQMNSDLMNDIKNYKRKNGGKVGSQDDSSSDLIDDSESNVTQDEQNRLQSGVSLGDDKVQSQLSSSQDVVPSSSLEQVTQGPPLSSQQGVPIPPSSPSGPPPPPPPPGKGGPAPPRFGATAQPRKELPFMAKKKLLQLQWDKLNTLTINKTFWGQANMSEEELLRLLGGEFGVFASIEELFAAKELALKKKKAEKKDEISVLDPKRAYNINVVLGRYKQVTFEEIHKKIVEMDEFFCTENFLSQLMQYTPTPDERGKLAVFKEGTEDFDNLARADRFFVEVMKIHRYEQRLKFMYFYVTFSEKFTDLNDSIVSILNASIALKDSKHFKELMNLILLLGNYMNGSGLKGGAFGFKIASINKLVDTKASNNSSITLLHFLADTVEEKTPHILGFAEELKDCGSACRVSQQDMMNEYRMMGTKLNDLAVELQMHYTDVELEENDKFPEIMKEFVVKSQEKFEQLRVKYTSMEVAYKDVLSYFGEDVKNTKPDEFFGIFKTFITSFERVRSDNKKVKERELSAQRRREEIENRKKRAAATSPGVHVGEGVTMDSSEEKHLMDNLLETLRDGRDLDTRSRNRRGNRRVARSMSIALKAESILNRLKEDAPPLPEMPKQIVAE</sequence>
<evidence type="ECO:0000256" key="2">
    <source>
        <dbReference type="SAM" id="Coils"/>
    </source>
</evidence>
<feature type="compositionally biased region" description="Basic residues" evidence="3">
    <location>
        <begin position="1"/>
        <end position="11"/>
    </location>
</feature>
<dbReference type="PANTHER" id="PTHR47102">
    <property type="entry name" value="PROTEIN BNI1"/>
    <property type="match status" value="1"/>
</dbReference>
<accession>A0A9N9CYB1</accession>
<dbReference type="GO" id="GO:0015629">
    <property type="term" value="C:actin cytoskeleton"/>
    <property type="evidence" value="ECO:0007669"/>
    <property type="project" value="UniProtKB-ARBA"/>
</dbReference>
<dbReference type="Gene3D" id="1.25.10.10">
    <property type="entry name" value="Leucine-rich Repeat Variant"/>
    <property type="match status" value="1"/>
</dbReference>
<feature type="coiled-coil region" evidence="2">
    <location>
        <begin position="543"/>
        <end position="641"/>
    </location>
</feature>
<dbReference type="GO" id="GO:0051016">
    <property type="term" value="P:barbed-end actin filament capping"/>
    <property type="evidence" value="ECO:0007669"/>
    <property type="project" value="TreeGrafter"/>
</dbReference>
<dbReference type="Proteomes" id="UP000789342">
    <property type="component" value="Unassembled WGS sequence"/>
</dbReference>
<dbReference type="PROSITE" id="PS51232">
    <property type="entry name" value="GBD_FH3"/>
    <property type="match status" value="1"/>
</dbReference>
<dbReference type="InterPro" id="IPR010472">
    <property type="entry name" value="FH3_dom"/>
</dbReference>
<keyword evidence="2" id="KW-0175">Coiled coil</keyword>
<feature type="compositionally biased region" description="Pro residues" evidence="3">
    <location>
        <begin position="827"/>
        <end position="851"/>
    </location>
</feature>
<keyword evidence="7" id="KW-1185">Reference proteome</keyword>
<dbReference type="GO" id="GO:0031267">
    <property type="term" value="F:small GTPase binding"/>
    <property type="evidence" value="ECO:0007669"/>
    <property type="project" value="InterPro"/>
</dbReference>
<dbReference type="InterPro" id="IPR010473">
    <property type="entry name" value="GTPase-bd"/>
</dbReference>
<feature type="domain" description="GBD/FH3" evidence="4">
    <location>
        <begin position="132"/>
        <end position="522"/>
    </location>
</feature>
<evidence type="ECO:0000259" key="4">
    <source>
        <dbReference type="PROSITE" id="PS51232"/>
    </source>
</evidence>
<dbReference type="SMART" id="SM00498">
    <property type="entry name" value="FH2"/>
    <property type="match status" value="1"/>
</dbReference>
<dbReference type="InterPro" id="IPR051661">
    <property type="entry name" value="Actin_filament_regulator"/>
</dbReference>
<dbReference type="GO" id="GO:0005938">
    <property type="term" value="C:cell cortex"/>
    <property type="evidence" value="ECO:0007669"/>
    <property type="project" value="UniProtKB-ARBA"/>
</dbReference>
<name>A0A9N9CYB1_9GLOM</name>
<dbReference type="InterPro" id="IPR014768">
    <property type="entry name" value="GBD/FH3_dom"/>
</dbReference>
<dbReference type="Gene3D" id="1.20.58.2220">
    <property type="entry name" value="Formin, FH2 domain"/>
    <property type="match status" value="1"/>
</dbReference>
<dbReference type="SMART" id="SM01139">
    <property type="entry name" value="Drf_FH3"/>
    <property type="match status" value="1"/>
</dbReference>
<evidence type="ECO:0000256" key="1">
    <source>
        <dbReference type="ARBA" id="ARBA00037935"/>
    </source>
</evidence>
<evidence type="ECO:0000313" key="6">
    <source>
        <dbReference type="EMBL" id="CAG8616739.1"/>
    </source>
</evidence>
<reference evidence="6" key="1">
    <citation type="submission" date="2021-06" db="EMBL/GenBank/DDBJ databases">
        <authorList>
            <person name="Kallberg Y."/>
            <person name="Tangrot J."/>
            <person name="Rosling A."/>
        </authorList>
    </citation>
    <scope>NUCLEOTIDE SEQUENCE</scope>
    <source>
        <strain evidence="6">CL551</strain>
    </source>
</reference>
<feature type="compositionally biased region" description="Polar residues" evidence="3">
    <location>
        <begin position="698"/>
        <end position="725"/>
    </location>
</feature>
<feature type="region of interest" description="Disordered" evidence="3">
    <location>
        <begin position="793"/>
        <end position="856"/>
    </location>
</feature>
<dbReference type="SUPFAM" id="SSF101447">
    <property type="entry name" value="Formin homology 2 domain (FH2 domain)"/>
    <property type="match status" value="1"/>
</dbReference>
<dbReference type="Pfam" id="PF06367">
    <property type="entry name" value="Drf_FH3"/>
    <property type="match status" value="1"/>
</dbReference>
<organism evidence="6 7">
    <name type="scientific">Acaulospora morrowiae</name>
    <dbReference type="NCBI Taxonomy" id="94023"/>
    <lineage>
        <taxon>Eukaryota</taxon>
        <taxon>Fungi</taxon>
        <taxon>Fungi incertae sedis</taxon>
        <taxon>Mucoromycota</taxon>
        <taxon>Glomeromycotina</taxon>
        <taxon>Glomeromycetes</taxon>
        <taxon>Diversisporales</taxon>
        <taxon>Acaulosporaceae</taxon>
        <taxon>Acaulospora</taxon>
    </lineage>
</organism>
<dbReference type="GO" id="GO:0003779">
    <property type="term" value="F:actin binding"/>
    <property type="evidence" value="ECO:0007669"/>
    <property type="project" value="InterPro"/>
</dbReference>
<feature type="domain" description="FH2" evidence="5">
    <location>
        <begin position="861"/>
        <end position="1264"/>
    </location>
</feature>
<comment type="similarity">
    <text evidence="1">Belongs to the formin homology family. BNI1 subfamily.</text>
</comment>
<dbReference type="Pfam" id="PF06371">
    <property type="entry name" value="Drf_GBD"/>
    <property type="match status" value="1"/>
</dbReference>
<dbReference type="InterPro" id="IPR016024">
    <property type="entry name" value="ARM-type_fold"/>
</dbReference>
<dbReference type="GO" id="GO:0051017">
    <property type="term" value="P:actin filament bundle assembly"/>
    <property type="evidence" value="ECO:0007669"/>
    <property type="project" value="TreeGrafter"/>
</dbReference>
<evidence type="ECO:0000259" key="5">
    <source>
        <dbReference type="PROSITE" id="PS51444"/>
    </source>
</evidence>
<dbReference type="SMART" id="SM01140">
    <property type="entry name" value="Drf_GBD"/>
    <property type="match status" value="1"/>
</dbReference>
<dbReference type="Pfam" id="PF02181">
    <property type="entry name" value="FH2"/>
    <property type="match status" value="1"/>
</dbReference>
<dbReference type="InterPro" id="IPR015425">
    <property type="entry name" value="FH2_Formin"/>
</dbReference>
<comment type="caution">
    <text evidence="6">The sequence shown here is derived from an EMBL/GenBank/DDBJ whole genome shotgun (WGS) entry which is preliminary data.</text>
</comment>
<feature type="compositionally biased region" description="Polar residues" evidence="3">
    <location>
        <begin position="811"/>
        <end position="820"/>
    </location>
</feature>
<dbReference type="EMBL" id="CAJVPV010007251">
    <property type="protein sequence ID" value="CAG8616739.1"/>
    <property type="molecule type" value="Genomic_DNA"/>
</dbReference>
<dbReference type="Gene3D" id="6.10.30.50">
    <property type="match status" value="1"/>
</dbReference>
<feature type="compositionally biased region" description="Polar residues" evidence="3">
    <location>
        <begin position="12"/>
        <end position="32"/>
    </location>
</feature>
<dbReference type="SUPFAM" id="SSF48371">
    <property type="entry name" value="ARM repeat"/>
    <property type="match status" value="1"/>
</dbReference>
<feature type="compositionally biased region" description="Low complexity" evidence="3">
    <location>
        <begin position="796"/>
        <end position="810"/>
    </location>
</feature>
<dbReference type="PROSITE" id="PS51444">
    <property type="entry name" value="FH2"/>
    <property type="match status" value="1"/>
</dbReference>
<gene>
    <name evidence="6" type="ORF">AMORRO_LOCUS8478</name>
</gene>
<dbReference type="InterPro" id="IPR042201">
    <property type="entry name" value="FH2_Formin_sf"/>
</dbReference>
<feature type="region of interest" description="Disordered" evidence="3">
    <location>
        <begin position="698"/>
        <end position="781"/>
    </location>
</feature>
<feature type="region of interest" description="Disordered" evidence="3">
    <location>
        <begin position="1259"/>
        <end position="1281"/>
    </location>
</feature>